<gene>
    <name evidence="1" type="ORF">DB30_00641</name>
</gene>
<organism evidence="1 2">
    <name type="scientific">Enhygromyxa salina</name>
    <dbReference type="NCBI Taxonomy" id="215803"/>
    <lineage>
        <taxon>Bacteria</taxon>
        <taxon>Pseudomonadati</taxon>
        <taxon>Myxococcota</taxon>
        <taxon>Polyangia</taxon>
        <taxon>Nannocystales</taxon>
        <taxon>Nannocystaceae</taxon>
        <taxon>Enhygromyxa</taxon>
    </lineage>
</organism>
<name>A0A0C2D5B2_9BACT</name>
<sequence length="95" mass="9947">MDPQSLSFETHSTITVTFVNPGHSILGVLYTPASTPPTAYPLPTTTSNSITFSDPNGATIDFSVDVRDSSPGEAVVGTMGPTTTIIFKPRTTCPS</sequence>
<dbReference type="AlphaFoldDB" id="A0A0C2D5B2"/>
<comment type="caution">
    <text evidence="1">The sequence shown here is derived from an EMBL/GenBank/DDBJ whole genome shotgun (WGS) entry which is preliminary data.</text>
</comment>
<evidence type="ECO:0000313" key="1">
    <source>
        <dbReference type="EMBL" id="KIG18356.1"/>
    </source>
</evidence>
<evidence type="ECO:0000313" key="2">
    <source>
        <dbReference type="Proteomes" id="UP000031599"/>
    </source>
</evidence>
<proteinExistence type="predicted"/>
<reference evidence="1 2" key="1">
    <citation type="submission" date="2014-12" db="EMBL/GenBank/DDBJ databases">
        <title>Genome assembly of Enhygromyxa salina DSM 15201.</title>
        <authorList>
            <person name="Sharma G."/>
            <person name="Subramanian S."/>
        </authorList>
    </citation>
    <scope>NUCLEOTIDE SEQUENCE [LARGE SCALE GENOMIC DNA]</scope>
    <source>
        <strain evidence="1 2">DSM 15201</strain>
    </source>
</reference>
<protein>
    <submittedName>
        <fullName evidence="1">Uncharacterized protein</fullName>
    </submittedName>
</protein>
<accession>A0A0C2D5B2</accession>
<dbReference type="Proteomes" id="UP000031599">
    <property type="component" value="Unassembled WGS sequence"/>
</dbReference>
<dbReference type="EMBL" id="JMCC02000011">
    <property type="protein sequence ID" value="KIG18356.1"/>
    <property type="molecule type" value="Genomic_DNA"/>
</dbReference>